<dbReference type="CDD" id="cd08422">
    <property type="entry name" value="PBP2_CrgA_like"/>
    <property type="match status" value="1"/>
</dbReference>
<gene>
    <name evidence="7" type="ORF">GW590_09180</name>
</gene>
<dbReference type="FunFam" id="1.10.10.10:FF:000001">
    <property type="entry name" value="LysR family transcriptional regulator"/>
    <property type="match status" value="1"/>
</dbReference>
<accession>A0A848MH80</accession>
<keyword evidence="5" id="KW-0804">Transcription</keyword>
<evidence type="ECO:0000256" key="1">
    <source>
        <dbReference type="ARBA" id="ARBA00009437"/>
    </source>
</evidence>
<comment type="similarity">
    <text evidence="1">Belongs to the LysR transcriptional regulatory family.</text>
</comment>
<dbReference type="InterPro" id="IPR058163">
    <property type="entry name" value="LysR-type_TF_proteobact-type"/>
</dbReference>
<organism evidence="7 8">
    <name type="scientific">Rouxiella aceris</name>
    <dbReference type="NCBI Taxonomy" id="2703884"/>
    <lineage>
        <taxon>Bacteria</taxon>
        <taxon>Pseudomonadati</taxon>
        <taxon>Pseudomonadota</taxon>
        <taxon>Gammaproteobacteria</taxon>
        <taxon>Enterobacterales</taxon>
        <taxon>Yersiniaceae</taxon>
        <taxon>Rouxiella</taxon>
    </lineage>
</organism>
<dbReference type="InterPro" id="IPR000847">
    <property type="entry name" value="LysR_HTH_N"/>
</dbReference>
<dbReference type="RefSeq" id="WP_169402726.1">
    <property type="nucleotide sequence ID" value="NZ_JAADJU010000004.1"/>
</dbReference>
<dbReference type="Pfam" id="PF03466">
    <property type="entry name" value="LysR_substrate"/>
    <property type="match status" value="1"/>
</dbReference>
<dbReference type="GO" id="GO:0006351">
    <property type="term" value="P:DNA-templated transcription"/>
    <property type="evidence" value="ECO:0007669"/>
    <property type="project" value="TreeGrafter"/>
</dbReference>
<dbReference type="GO" id="GO:0003700">
    <property type="term" value="F:DNA-binding transcription factor activity"/>
    <property type="evidence" value="ECO:0007669"/>
    <property type="project" value="InterPro"/>
</dbReference>
<evidence type="ECO:0000256" key="2">
    <source>
        <dbReference type="ARBA" id="ARBA00022491"/>
    </source>
</evidence>
<dbReference type="GO" id="GO:0043565">
    <property type="term" value="F:sequence-specific DNA binding"/>
    <property type="evidence" value="ECO:0007669"/>
    <property type="project" value="TreeGrafter"/>
</dbReference>
<reference evidence="7 8" key="1">
    <citation type="submission" date="2020-01" db="EMBL/GenBank/DDBJ databases">
        <authorList>
            <person name="Lee S.D."/>
        </authorList>
    </citation>
    <scope>NUCLEOTIDE SEQUENCE [LARGE SCALE GENOMIC DNA]</scope>
    <source>
        <strain evidence="7 8">SAP-1</strain>
    </source>
</reference>
<comment type="caution">
    <text evidence="7">The sequence shown here is derived from an EMBL/GenBank/DDBJ whole genome shotgun (WGS) entry which is preliminary data.</text>
</comment>
<feature type="domain" description="HTH lysR-type" evidence="6">
    <location>
        <begin position="1"/>
        <end position="59"/>
    </location>
</feature>
<evidence type="ECO:0000313" key="7">
    <source>
        <dbReference type="EMBL" id="NMP27035.1"/>
    </source>
</evidence>
<dbReference type="PANTHER" id="PTHR30537:SF5">
    <property type="entry name" value="HTH-TYPE TRANSCRIPTIONAL ACTIVATOR TTDR-RELATED"/>
    <property type="match status" value="1"/>
</dbReference>
<reference evidence="7 8" key="2">
    <citation type="submission" date="2020-06" db="EMBL/GenBank/DDBJ databases">
        <title>Polyphasic characterization of a Rahnella strain isolated from tree sap.</title>
        <authorList>
            <person name="Kim I.S."/>
        </authorList>
    </citation>
    <scope>NUCLEOTIDE SEQUENCE [LARGE SCALE GENOMIC DNA]</scope>
    <source>
        <strain evidence="7 8">SAP-1</strain>
    </source>
</reference>
<dbReference type="SUPFAM" id="SSF53850">
    <property type="entry name" value="Periplasmic binding protein-like II"/>
    <property type="match status" value="1"/>
</dbReference>
<proteinExistence type="inferred from homology"/>
<dbReference type="InterPro" id="IPR005119">
    <property type="entry name" value="LysR_subst-bd"/>
</dbReference>
<dbReference type="Pfam" id="PF00126">
    <property type="entry name" value="HTH_1"/>
    <property type="match status" value="1"/>
</dbReference>
<dbReference type="Gene3D" id="3.40.190.290">
    <property type="match status" value="1"/>
</dbReference>
<dbReference type="InterPro" id="IPR036388">
    <property type="entry name" value="WH-like_DNA-bd_sf"/>
</dbReference>
<keyword evidence="4" id="KW-0238">DNA-binding</keyword>
<name>A0A848MH80_9GAMM</name>
<evidence type="ECO:0000256" key="5">
    <source>
        <dbReference type="ARBA" id="ARBA00023163"/>
    </source>
</evidence>
<dbReference type="Proteomes" id="UP000585363">
    <property type="component" value="Unassembled WGS sequence"/>
</dbReference>
<keyword evidence="3" id="KW-0805">Transcription regulation</keyword>
<protein>
    <submittedName>
        <fullName evidence="7">LysR family transcriptional regulator</fullName>
    </submittedName>
</protein>
<sequence>MPVLMDIKSFVSVAEAGGFSRAARQSGVSTSVISRRVDRLEGELGVCLLLRNTRHITLTAAGDEFYRRGKQILAELEDAYQAVAEPVEAIGGPLRITAPYSFGIRYLEPVLDQLALHYPQLELDISYSDHYADLQNEPYDVAVRIGRINELSFAARKISSLRTVVVASQDYLRQYGRPDSLAELSSRDCLIYSGRTLAEWVFEKQGVTTRVLPGGRYRSDSGEVLLRWLLAGRGIANLPAYMVSEALAAGQVEILFTDYRLPEYDLYILRPPGVRVAGKVRVFIDRLTAYCQQCAISNL</sequence>
<dbReference type="Gene3D" id="1.10.10.10">
    <property type="entry name" value="Winged helix-like DNA-binding domain superfamily/Winged helix DNA-binding domain"/>
    <property type="match status" value="1"/>
</dbReference>
<evidence type="ECO:0000259" key="6">
    <source>
        <dbReference type="PROSITE" id="PS50931"/>
    </source>
</evidence>
<dbReference type="PANTHER" id="PTHR30537">
    <property type="entry name" value="HTH-TYPE TRANSCRIPTIONAL REGULATOR"/>
    <property type="match status" value="1"/>
</dbReference>
<dbReference type="EMBL" id="JAADJU010000004">
    <property type="protein sequence ID" value="NMP27035.1"/>
    <property type="molecule type" value="Genomic_DNA"/>
</dbReference>
<dbReference type="InterPro" id="IPR036390">
    <property type="entry name" value="WH_DNA-bd_sf"/>
</dbReference>
<dbReference type="SUPFAM" id="SSF46785">
    <property type="entry name" value="Winged helix' DNA-binding domain"/>
    <property type="match status" value="1"/>
</dbReference>
<evidence type="ECO:0000313" key="8">
    <source>
        <dbReference type="Proteomes" id="UP000585363"/>
    </source>
</evidence>
<evidence type="ECO:0000256" key="4">
    <source>
        <dbReference type="ARBA" id="ARBA00023125"/>
    </source>
</evidence>
<keyword evidence="2" id="KW-0678">Repressor</keyword>
<evidence type="ECO:0000256" key="3">
    <source>
        <dbReference type="ARBA" id="ARBA00023015"/>
    </source>
</evidence>
<keyword evidence="8" id="KW-1185">Reference proteome</keyword>
<dbReference type="PROSITE" id="PS50931">
    <property type="entry name" value="HTH_LYSR"/>
    <property type="match status" value="1"/>
</dbReference>
<dbReference type="AlphaFoldDB" id="A0A848MH80"/>